<dbReference type="PANTHER" id="PTHR40763">
    <property type="entry name" value="MEMBRANE PROTEIN-RELATED"/>
    <property type="match status" value="1"/>
</dbReference>
<dbReference type="EMBL" id="BMUL01000003">
    <property type="protein sequence ID" value="GHA72215.1"/>
    <property type="molecule type" value="Genomic_DNA"/>
</dbReference>
<reference evidence="4" key="2">
    <citation type="submission" date="2020-09" db="EMBL/GenBank/DDBJ databases">
        <authorList>
            <person name="Sun Q."/>
            <person name="Ohkuma M."/>
        </authorList>
    </citation>
    <scope>NUCLEOTIDE SEQUENCE</scope>
    <source>
        <strain evidence="4">JCM 4518</strain>
    </source>
</reference>
<dbReference type="Proteomes" id="UP000644020">
    <property type="component" value="Unassembled WGS sequence"/>
</dbReference>
<organism evidence="4 5">
    <name type="scientific">Streptomyces termitum</name>
    <dbReference type="NCBI Taxonomy" id="67368"/>
    <lineage>
        <taxon>Bacteria</taxon>
        <taxon>Bacillati</taxon>
        <taxon>Actinomycetota</taxon>
        <taxon>Actinomycetes</taxon>
        <taxon>Kitasatosporales</taxon>
        <taxon>Streptomycetaceae</taxon>
        <taxon>Streptomyces</taxon>
    </lineage>
</organism>
<feature type="compositionally biased region" description="Low complexity" evidence="1">
    <location>
        <begin position="24"/>
        <end position="37"/>
    </location>
</feature>
<keyword evidence="5" id="KW-1185">Reference proteome</keyword>
<feature type="compositionally biased region" description="Pro residues" evidence="1">
    <location>
        <begin position="85"/>
        <end position="94"/>
    </location>
</feature>
<dbReference type="InterPro" id="IPR024425">
    <property type="entry name" value="LiaF-like_C"/>
</dbReference>
<evidence type="ECO:0000313" key="5">
    <source>
        <dbReference type="Proteomes" id="UP000644020"/>
    </source>
</evidence>
<feature type="region of interest" description="Disordered" evidence="1">
    <location>
        <begin position="1"/>
        <end position="97"/>
    </location>
</feature>
<evidence type="ECO:0000256" key="1">
    <source>
        <dbReference type="SAM" id="MobiDB-lite"/>
    </source>
</evidence>
<reference evidence="4" key="1">
    <citation type="journal article" date="2014" name="Int. J. Syst. Evol. Microbiol.">
        <title>Complete genome sequence of Corynebacterium casei LMG S-19264T (=DSM 44701T), isolated from a smear-ripened cheese.</title>
        <authorList>
            <consortium name="US DOE Joint Genome Institute (JGI-PGF)"/>
            <person name="Walter F."/>
            <person name="Albersmeier A."/>
            <person name="Kalinowski J."/>
            <person name="Ruckert C."/>
        </authorList>
    </citation>
    <scope>NUCLEOTIDE SEQUENCE</scope>
    <source>
        <strain evidence="4">JCM 4518</strain>
    </source>
</reference>
<comment type="caution">
    <text evidence="4">The sequence shown here is derived from an EMBL/GenBank/DDBJ whole genome shotgun (WGS) entry which is preliminary data.</text>
</comment>
<protein>
    <recommendedName>
        <fullName evidence="6">Cell wall-active antibiotics response LiaF-like C-terminal domain-containing protein</fullName>
    </recommendedName>
</protein>
<feature type="domain" description="DUF1707" evidence="2">
    <location>
        <begin position="121"/>
        <end position="173"/>
    </location>
</feature>
<proteinExistence type="predicted"/>
<dbReference type="PANTHER" id="PTHR40763:SF4">
    <property type="entry name" value="DUF1707 DOMAIN-CONTAINING PROTEIN"/>
    <property type="match status" value="1"/>
</dbReference>
<accession>A0A918SVK5</accession>
<evidence type="ECO:0000259" key="3">
    <source>
        <dbReference type="Pfam" id="PF09922"/>
    </source>
</evidence>
<name>A0A918SVK5_9ACTN</name>
<sequence>MDFEKQPDPAQQPAPSDDGARPTGADARAGAEAGAVADGREAAVSGAETPKSSVRPGAATPETPAAPAAPEPPAAPAAPVAPEAPAAPEPPAVPEAPVAPSLVKAPAAPAPVAYADPQGGLRASDADRDRVADILAEALAQGRLDVEEHAERVEAVYRAKTVGELEPVVRDLPEAGKAAPRPDAAPTAYTYGPEDAEGNADQLLAVFSSTTRKGRWRVASRTNAFAIFGNIEIDLTEAIFAQPLTTINATSIFGNVEIRVPENISLRGSGSGIFGNFEVKTLEGVDPQAPLVVVNGYSVFGNVEARPKRGKWVADLQNRVRKHLGH</sequence>
<feature type="compositionally biased region" description="Pro residues" evidence="1">
    <location>
        <begin position="67"/>
        <end position="76"/>
    </location>
</feature>
<feature type="domain" description="Cell wall-active antibiotics response LiaF-like C-terminal" evidence="3">
    <location>
        <begin position="212"/>
        <end position="280"/>
    </location>
</feature>
<dbReference type="InterPro" id="IPR012551">
    <property type="entry name" value="DUF1707_SHOCT-like"/>
</dbReference>
<evidence type="ECO:0000313" key="4">
    <source>
        <dbReference type="EMBL" id="GHA72215.1"/>
    </source>
</evidence>
<evidence type="ECO:0008006" key="6">
    <source>
        <dbReference type="Google" id="ProtNLM"/>
    </source>
</evidence>
<gene>
    <name evidence="4" type="ORF">GCM10010305_13070</name>
</gene>
<dbReference type="Pfam" id="PF08044">
    <property type="entry name" value="DUF1707"/>
    <property type="match status" value="1"/>
</dbReference>
<dbReference type="Pfam" id="PF09922">
    <property type="entry name" value="LiaF-like_C"/>
    <property type="match status" value="1"/>
</dbReference>
<evidence type="ECO:0000259" key="2">
    <source>
        <dbReference type="Pfam" id="PF08044"/>
    </source>
</evidence>
<dbReference type="AlphaFoldDB" id="A0A918SVK5"/>
<feature type="compositionally biased region" description="Low complexity" evidence="1">
    <location>
        <begin position="8"/>
        <end position="17"/>
    </location>
</feature>